<keyword evidence="1" id="KW-1133">Transmembrane helix</keyword>
<comment type="caution">
    <text evidence="2">The sequence shown here is derived from an EMBL/GenBank/DDBJ whole genome shotgun (WGS) entry which is preliminary data.</text>
</comment>
<dbReference type="EMBL" id="MDTU01000001">
    <property type="protein sequence ID" value="ODN42107.1"/>
    <property type="molecule type" value="Genomic_DNA"/>
</dbReference>
<dbReference type="Proteomes" id="UP000094329">
    <property type="component" value="Unassembled WGS sequence"/>
</dbReference>
<protein>
    <recommendedName>
        <fullName evidence="4">DUF4134 domain-containing protein</fullName>
    </recommendedName>
</protein>
<gene>
    <name evidence="2" type="ORF">BGC07_03025</name>
</gene>
<evidence type="ECO:0000256" key="1">
    <source>
        <dbReference type="SAM" id="Phobius"/>
    </source>
</evidence>
<sequence>MAVIEEDLREEIGQTRSPVRRPTPSFSVVSASRTPLLSTRPSSHDVELSLPGHRRCYLSCFVKAVIMVAAMGSGFSGFASGQSLEGIIDNESVIQAIGIIAAVTYSLFNTNATKELIERITKGEDSSIKKMCCFFLAAIASTPGGFFNF</sequence>
<evidence type="ECO:0000313" key="3">
    <source>
        <dbReference type="Proteomes" id="UP000094329"/>
    </source>
</evidence>
<feature type="transmembrane region" description="Helical" evidence="1">
    <location>
        <begin position="92"/>
        <end position="110"/>
    </location>
</feature>
<keyword evidence="1" id="KW-0472">Membrane</keyword>
<proteinExistence type="predicted"/>
<organism evidence="2 3">
    <name type="scientific">Piscirickettsia litoralis</name>
    <dbReference type="NCBI Taxonomy" id="1891921"/>
    <lineage>
        <taxon>Bacteria</taxon>
        <taxon>Pseudomonadati</taxon>
        <taxon>Pseudomonadota</taxon>
        <taxon>Gammaproteobacteria</taxon>
        <taxon>Thiotrichales</taxon>
        <taxon>Piscirickettsiaceae</taxon>
        <taxon>Piscirickettsia</taxon>
    </lineage>
</organism>
<evidence type="ECO:0008006" key="4">
    <source>
        <dbReference type="Google" id="ProtNLM"/>
    </source>
</evidence>
<reference evidence="2 3" key="1">
    <citation type="submission" date="2016-08" db="EMBL/GenBank/DDBJ databases">
        <title>Draft genome sequence of Candidatus Piscirickettsia litoralis, from seawater.</title>
        <authorList>
            <person name="Wan X."/>
            <person name="Lee A.J."/>
            <person name="Hou S."/>
            <person name="Donachie S.P."/>
        </authorList>
    </citation>
    <scope>NUCLEOTIDE SEQUENCE [LARGE SCALE GENOMIC DNA]</scope>
    <source>
        <strain evidence="2 3">Y2</strain>
    </source>
</reference>
<feature type="transmembrane region" description="Helical" evidence="1">
    <location>
        <begin position="60"/>
        <end position="80"/>
    </location>
</feature>
<evidence type="ECO:0000313" key="2">
    <source>
        <dbReference type="EMBL" id="ODN42107.1"/>
    </source>
</evidence>
<keyword evidence="1" id="KW-0812">Transmembrane</keyword>
<name>A0ABX2ZZW6_9GAMM</name>
<keyword evidence="3" id="KW-1185">Reference proteome</keyword>
<dbReference type="RefSeq" id="WP_069311906.1">
    <property type="nucleotide sequence ID" value="NZ_MDTU01000001.1"/>
</dbReference>
<accession>A0ABX2ZZW6</accession>